<evidence type="ECO:0000313" key="6">
    <source>
        <dbReference type="Proteomes" id="UP000004995"/>
    </source>
</evidence>
<name>K3YE52_SETIT</name>
<protein>
    <recommendedName>
        <fullName evidence="3">Protein kinase domain-containing protein</fullName>
    </recommendedName>
</protein>
<dbReference type="InterPro" id="IPR051343">
    <property type="entry name" value="G-type_lectin_kinases/EP1-like"/>
</dbReference>
<reference evidence="5" key="3">
    <citation type="submission" date="2018-08" db="UniProtKB">
        <authorList>
            <consortium name="EnsemblPlants"/>
        </authorList>
    </citation>
    <scope>IDENTIFICATION</scope>
    <source>
        <strain evidence="5">Yugu1</strain>
    </source>
</reference>
<reference evidence="4" key="2">
    <citation type="submission" date="2015-07" db="EMBL/GenBank/DDBJ databases">
        <authorList>
            <person name="Noorani M."/>
        </authorList>
    </citation>
    <scope>NUCLEOTIDE SEQUENCE</scope>
    <source>
        <strain evidence="4">Yugu1</strain>
    </source>
</reference>
<dbReference type="OrthoDB" id="5857966at2759"/>
<dbReference type="PANTHER" id="PTHR47976:SF115">
    <property type="entry name" value="RECEPTOR-LIKE SERINE_THREONINE-PROTEIN KINASE"/>
    <property type="match status" value="1"/>
</dbReference>
<feature type="domain" description="Protein kinase" evidence="3">
    <location>
        <begin position="1"/>
        <end position="238"/>
    </location>
</feature>
<dbReference type="EMBL" id="AGNK02004268">
    <property type="status" value="NOT_ANNOTATED_CDS"/>
    <property type="molecule type" value="Genomic_DNA"/>
</dbReference>
<evidence type="ECO:0000256" key="2">
    <source>
        <dbReference type="ARBA" id="ARBA00022734"/>
    </source>
</evidence>
<dbReference type="PANTHER" id="PTHR47976">
    <property type="entry name" value="G-TYPE LECTIN S-RECEPTOR-LIKE SERINE/THREONINE-PROTEIN KINASE SD2-5"/>
    <property type="match status" value="1"/>
</dbReference>
<dbReference type="EnsemblPlants" id="KQK96818">
    <property type="protein sequence ID" value="KQK96818"/>
    <property type="gene ID" value="SETIT_012513mg"/>
</dbReference>
<dbReference type="Gramene" id="KQK96818">
    <property type="protein sequence ID" value="KQK96818"/>
    <property type="gene ID" value="SETIT_012513mg"/>
</dbReference>
<dbReference type="PROSITE" id="PS50011">
    <property type="entry name" value="PROTEIN_KINASE_DOM"/>
    <property type="match status" value="1"/>
</dbReference>
<keyword evidence="1" id="KW-0732">Signal</keyword>
<dbReference type="AlphaFoldDB" id="K3YE52"/>
<proteinExistence type="predicted"/>
<dbReference type="GO" id="GO:0005524">
    <property type="term" value="F:ATP binding"/>
    <property type="evidence" value="ECO:0007669"/>
    <property type="project" value="InterPro"/>
</dbReference>
<dbReference type="InterPro" id="IPR000719">
    <property type="entry name" value="Prot_kinase_dom"/>
</dbReference>
<reference evidence="4 6" key="1">
    <citation type="journal article" date="2012" name="Nat. Biotechnol.">
        <title>Reference genome sequence of the model plant Setaria.</title>
        <authorList>
            <person name="Bennetzen J.L."/>
            <person name="Schmutz J."/>
            <person name="Wang H."/>
            <person name="Percifield R."/>
            <person name="Hawkins J."/>
            <person name="Pontaroli A.C."/>
            <person name="Estep M."/>
            <person name="Feng L."/>
            <person name="Vaughn J.N."/>
            <person name="Grimwood J."/>
            <person name="Jenkins J."/>
            <person name="Barry K."/>
            <person name="Lindquist E."/>
            <person name="Hellsten U."/>
            <person name="Deshpande S."/>
            <person name="Wang X."/>
            <person name="Wu X."/>
            <person name="Mitros T."/>
            <person name="Triplett J."/>
            <person name="Yang X."/>
            <person name="Ye C.Y."/>
            <person name="Mauro-Herrera M."/>
            <person name="Wang L."/>
            <person name="Li P."/>
            <person name="Sharma M."/>
            <person name="Sharma R."/>
            <person name="Ronald P.C."/>
            <person name="Panaud O."/>
            <person name="Kellogg E.A."/>
            <person name="Brutnell T.P."/>
            <person name="Doust A.N."/>
            <person name="Tuskan G.A."/>
            <person name="Rokhsar D."/>
            <person name="Devos K.M."/>
        </authorList>
    </citation>
    <scope>NUCLEOTIDE SEQUENCE [LARGE SCALE GENOMIC DNA]</scope>
    <source>
        <strain evidence="6">cv. Yugu1</strain>
        <strain evidence="4">Yugu1</strain>
    </source>
</reference>
<dbReference type="Pfam" id="PF00069">
    <property type="entry name" value="Pkinase"/>
    <property type="match status" value="1"/>
</dbReference>
<evidence type="ECO:0000313" key="4">
    <source>
        <dbReference type="EMBL" id="RCV33152.1"/>
    </source>
</evidence>
<organism evidence="4">
    <name type="scientific">Setaria italica</name>
    <name type="common">Foxtail millet</name>
    <name type="synonym">Panicum italicum</name>
    <dbReference type="NCBI Taxonomy" id="4555"/>
    <lineage>
        <taxon>Eukaryota</taxon>
        <taxon>Viridiplantae</taxon>
        <taxon>Streptophyta</taxon>
        <taxon>Embryophyta</taxon>
        <taxon>Tracheophyta</taxon>
        <taxon>Spermatophyta</taxon>
        <taxon>Magnoliopsida</taxon>
        <taxon>Liliopsida</taxon>
        <taxon>Poales</taxon>
        <taxon>Poaceae</taxon>
        <taxon>PACMAD clade</taxon>
        <taxon>Panicoideae</taxon>
        <taxon>Panicodae</taxon>
        <taxon>Paniceae</taxon>
        <taxon>Cenchrinae</taxon>
        <taxon>Setaria</taxon>
    </lineage>
</organism>
<dbReference type="HOGENOM" id="CLU_1167585_0_0_1"/>
<dbReference type="Proteomes" id="UP000004995">
    <property type="component" value="Unassembled WGS sequence"/>
</dbReference>
<dbReference type="GO" id="GO:0004713">
    <property type="term" value="F:protein tyrosine kinase activity"/>
    <property type="evidence" value="ECO:0007669"/>
    <property type="project" value="InterPro"/>
</dbReference>
<sequence length="238" mass="26494">MITTSDKLVGEEEDVLREVFIITSVHYHSLMCNSSATVSGANESLDRWLFFGGEERRRLLSCLARCRADVARVLAYLHHECREQILDLDVKPTNILLDGGLRSHMSVFGTSMAIAKEQNSVITRGRGTRGYMAPELWVGSMSTKSDVYSYSVTLLELIAERRSFEPTGTNGTLSSSSKTPHSFRRFMLKKVTQGELMEVVVDAATPDLGAVVKVGLCCVRHMRDERPSMLTVVEMLEG</sequence>
<dbReference type="EMBL" id="CM003534">
    <property type="protein sequence ID" value="RCV33152.1"/>
    <property type="molecule type" value="Genomic_DNA"/>
</dbReference>
<keyword evidence="6" id="KW-1185">Reference proteome</keyword>
<dbReference type="InterPro" id="IPR011009">
    <property type="entry name" value="Kinase-like_dom_sf"/>
</dbReference>
<keyword evidence="2" id="KW-0430">Lectin</keyword>
<evidence type="ECO:0000259" key="3">
    <source>
        <dbReference type="PROSITE" id="PS50011"/>
    </source>
</evidence>
<dbReference type="SMART" id="SM00219">
    <property type="entry name" value="TyrKc"/>
    <property type="match status" value="1"/>
</dbReference>
<dbReference type="Gene3D" id="1.10.510.10">
    <property type="entry name" value="Transferase(Phosphotransferase) domain 1"/>
    <property type="match status" value="1"/>
</dbReference>
<accession>K3YE52</accession>
<dbReference type="SUPFAM" id="SSF56112">
    <property type="entry name" value="Protein kinase-like (PK-like)"/>
    <property type="match status" value="1"/>
</dbReference>
<dbReference type="InterPro" id="IPR020635">
    <property type="entry name" value="Tyr_kinase_cat_dom"/>
</dbReference>
<evidence type="ECO:0000313" key="5">
    <source>
        <dbReference type="EnsemblPlants" id="KQK96818"/>
    </source>
</evidence>
<evidence type="ECO:0000256" key="1">
    <source>
        <dbReference type="ARBA" id="ARBA00022729"/>
    </source>
</evidence>
<gene>
    <name evidence="4" type="ORF">SETIT_7G059500v2</name>
</gene>
<dbReference type="eggNOG" id="KOG1187">
    <property type="taxonomic scope" value="Eukaryota"/>
</dbReference>